<dbReference type="Pfam" id="PF00535">
    <property type="entry name" value="Glycos_transf_2"/>
    <property type="match status" value="1"/>
</dbReference>
<dbReference type="RefSeq" id="WP_158985851.1">
    <property type="nucleotide sequence ID" value="NZ_BAABKY010000002.1"/>
</dbReference>
<protein>
    <recommendedName>
        <fullName evidence="1">Glycosyltransferase 2-like domain-containing protein</fullName>
    </recommendedName>
</protein>
<dbReference type="EMBL" id="BAABKY010000002">
    <property type="protein sequence ID" value="GAA5075211.1"/>
    <property type="molecule type" value="Genomic_DNA"/>
</dbReference>
<dbReference type="PANTHER" id="PTHR43685:SF2">
    <property type="entry name" value="GLYCOSYLTRANSFERASE 2-LIKE DOMAIN-CONTAINING PROTEIN"/>
    <property type="match status" value="1"/>
</dbReference>
<evidence type="ECO:0000313" key="3">
    <source>
        <dbReference type="Proteomes" id="UP001501083"/>
    </source>
</evidence>
<evidence type="ECO:0000313" key="2">
    <source>
        <dbReference type="EMBL" id="GAA5075211.1"/>
    </source>
</evidence>
<reference evidence="3" key="1">
    <citation type="journal article" date="2019" name="Int. J. Syst. Evol. Microbiol.">
        <title>The Global Catalogue of Microorganisms (GCM) 10K type strain sequencing project: providing services to taxonomists for standard genome sequencing and annotation.</title>
        <authorList>
            <consortium name="The Broad Institute Genomics Platform"/>
            <consortium name="The Broad Institute Genome Sequencing Center for Infectious Disease"/>
            <person name="Wu L."/>
            <person name="Ma J."/>
        </authorList>
    </citation>
    <scope>NUCLEOTIDE SEQUENCE [LARGE SCALE GENOMIC DNA]</scope>
    <source>
        <strain evidence="3">JCM 19212</strain>
    </source>
</reference>
<dbReference type="Proteomes" id="UP001501083">
    <property type="component" value="Unassembled WGS sequence"/>
</dbReference>
<comment type="caution">
    <text evidence="2">The sequence shown here is derived from an EMBL/GenBank/DDBJ whole genome shotgun (WGS) entry which is preliminary data.</text>
</comment>
<dbReference type="PANTHER" id="PTHR43685">
    <property type="entry name" value="GLYCOSYLTRANSFERASE"/>
    <property type="match status" value="1"/>
</dbReference>
<dbReference type="InterPro" id="IPR001173">
    <property type="entry name" value="Glyco_trans_2-like"/>
</dbReference>
<keyword evidence="3" id="KW-1185">Reference proteome</keyword>
<dbReference type="SUPFAM" id="SSF53448">
    <property type="entry name" value="Nucleotide-diphospho-sugar transferases"/>
    <property type="match status" value="1"/>
</dbReference>
<feature type="domain" description="Glycosyltransferase 2-like" evidence="1">
    <location>
        <begin position="27"/>
        <end position="178"/>
    </location>
</feature>
<dbReference type="Gene3D" id="3.90.550.10">
    <property type="entry name" value="Spore Coat Polysaccharide Biosynthesis Protein SpsA, Chain A"/>
    <property type="match status" value="1"/>
</dbReference>
<accession>A0ABP9LFX3</accession>
<proteinExistence type="predicted"/>
<dbReference type="InterPro" id="IPR029044">
    <property type="entry name" value="Nucleotide-diphossugar_trans"/>
</dbReference>
<name>A0ABP9LFX3_9GAMM</name>
<organism evidence="2 3">
    <name type="scientific">Lysobacter panacisoli</name>
    <dbReference type="NCBI Taxonomy" id="1255263"/>
    <lineage>
        <taxon>Bacteria</taxon>
        <taxon>Pseudomonadati</taxon>
        <taxon>Pseudomonadota</taxon>
        <taxon>Gammaproteobacteria</taxon>
        <taxon>Lysobacterales</taxon>
        <taxon>Lysobacteraceae</taxon>
        <taxon>Lysobacter</taxon>
    </lineage>
</organism>
<dbReference type="CDD" id="cd00761">
    <property type="entry name" value="Glyco_tranf_GTA_type"/>
    <property type="match status" value="1"/>
</dbReference>
<gene>
    <name evidence="2" type="ORF">GCM10025759_18520</name>
</gene>
<dbReference type="InterPro" id="IPR050834">
    <property type="entry name" value="Glycosyltransf_2"/>
</dbReference>
<evidence type="ECO:0000259" key="1">
    <source>
        <dbReference type="Pfam" id="PF00535"/>
    </source>
</evidence>
<sequence>MRTMVDLTRTHDAGRLMPSRNFTAPISVVVPCYRCGATIGEAVASIASQTLPPRQVLLVDDASGDGTTEVLHAIASEYPAGWIEVISLTENGGPSLARNTGWQRASEDYVAFLDSDDTWAETKLELQTRALQTDPTIALIAHPMRVRERDSRLPDAPREARTRIVPRRRLLLNNPFPTASVVLRRDLPFRFDEKYRRVEDFLLWGQIAFSGFRCAKLDQVLAYWHKPNYGAGGLSEDLKAMHRAGREVRRELLRQGLVTLPEHLFARSVGMLRKSRQRLLLALRRAQAGGIAS</sequence>